<comment type="catalytic activity">
    <reaction evidence="8 9">
        <text>tRNA(Leu) + L-leucine + ATP = L-leucyl-tRNA(Leu) + AMP + diphosphate</text>
        <dbReference type="Rhea" id="RHEA:11688"/>
        <dbReference type="Rhea" id="RHEA-COMP:9613"/>
        <dbReference type="Rhea" id="RHEA-COMP:9622"/>
        <dbReference type="ChEBI" id="CHEBI:30616"/>
        <dbReference type="ChEBI" id="CHEBI:33019"/>
        <dbReference type="ChEBI" id="CHEBI:57427"/>
        <dbReference type="ChEBI" id="CHEBI:78442"/>
        <dbReference type="ChEBI" id="CHEBI:78494"/>
        <dbReference type="ChEBI" id="CHEBI:456215"/>
        <dbReference type="EC" id="6.1.1.4"/>
    </reaction>
</comment>
<dbReference type="Pfam" id="PF08264">
    <property type="entry name" value="Anticodon_1"/>
    <property type="match status" value="1"/>
</dbReference>
<dbReference type="InterPro" id="IPR015413">
    <property type="entry name" value="Methionyl/Leucyl_tRNA_Synth"/>
</dbReference>
<dbReference type="InterPro" id="IPR014729">
    <property type="entry name" value="Rossmann-like_a/b/a_fold"/>
</dbReference>
<proteinExistence type="inferred from homology"/>
<evidence type="ECO:0000256" key="10">
    <source>
        <dbReference type="RuleBase" id="RU363035"/>
    </source>
</evidence>
<dbReference type="CDD" id="cd00812">
    <property type="entry name" value="LeuRS_core"/>
    <property type="match status" value="1"/>
</dbReference>
<dbReference type="Pfam" id="PF00133">
    <property type="entry name" value="tRNA-synt_1"/>
    <property type="match status" value="2"/>
</dbReference>
<dbReference type="Proteomes" id="UP000199548">
    <property type="component" value="Unassembled WGS sequence"/>
</dbReference>
<evidence type="ECO:0000256" key="9">
    <source>
        <dbReference type="HAMAP-Rule" id="MF_00049"/>
    </source>
</evidence>
<dbReference type="FunFam" id="1.10.730.10:FF:000011">
    <property type="entry name" value="Leucine--tRNA ligase chloroplastic/mitochondrial"/>
    <property type="match status" value="1"/>
</dbReference>
<dbReference type="PANTHER" id="PTHR43740:SF2">
    <property type="entry name" value="LEUCINE--TRNA LIGASE, MITOCHONDRIAL"/>
    <property type="match status" value="1"/>
</dbReference>
<evidence type="ECO:0000256" key="8">
    <source>
        <dbReference type="ARBA" id="ARBA00047469"/>
    </source>
</evidence>
<sequence>MAYDPKTIEPRWQAYWDEHSTFRAEIDPAKEKFYVLDMFPYPSGAGLHVGHPEGYTATDILCRYKRMRGFNVLHPMGWDSYGLPAERYAMRTGVHPAITTKRNIETFRGQVKRLGFSYDWSRELATTDPGYVRWTQWIFLKLFERGLAYQAEMAVNWCPAQNTVLANEEVKDGKYVETGDPVVRRPMRQWMLRITRYADRLIDDLEELGWPESVKAMQRNWVGRSEGADIDLPIANSNHSITVFTTRPDTLFGATFCILAPEHELLASIVTSDARAAVDTYIDQAKALDETVRSDTGRKKTGVFTGAYAINPANGKRLPVWVADYVLSGYGTGAIMAVPAHDRRDYEFAQTFSLPIIKVVDDGTGGDIADAAYEGDGPMVNSGFLNGLPTAQAKQAMLQWLEQHGAGHAKTTYRLRDWLFSRQRYWGEPIPVLHLADGSIVPLPEDSLPLLPPELDDYKPAAGGEPPLARAVDWVRTTVPGTDIAAVRETNTMPQWAGSSWYFLRFLDPHNDREFVSTEAEKYWMPVDVYVGGTEQTVLHLLYARFWHKVLYDIGVVSTKEPFRKLFNQGMVLAFSYKDASGRYYEPDQVTERDGKYFSAGEELSSQVEKMSKSRYNVVNPDDVVEEYGADSLRLYEMFMGPLDVAKPWQTSGLIGVRRFLERAWRIVCDDNDMLHPLIQDASSYPQELLRLRHKTVRAVTEDIEGLRFNTGIARLMEMANVLTHSPVRPREIVETFVKLLAPFAPHVAEELWGKLGYDGTLAYASWPGFDPDLCVDESHEYVVQVNGKVRHRFRGETGLDAHGLIVAAKAEPEVGALLKGRDVMKEIAIPGRLVNFVVRE</sequence>
<keyword evidence="16" id="KW-1185">Reference proteome</keyword>
<evidence type="ECO:0000259" key="13">
    <source>
        <dbReference type="Pfam" id="PF09334"/>
    </source>
</evidence>
<keyword evidence="5 9" id="KW-0067">ATP-binding</keyword>
<dbReference type="Pfam" id="PF09334">
    <property type="entry name" value="tRNA-synt_1g"/>
    <property type="match status" value="1"/>
</dbReference>
<gene>
    <name evidence="9" type="primary">leuS</name>
    <name evidence="15" type="ORF">SAMN05192543_103374</name>
</gene>
<keyword evidence="6 9" id="KW-0648">Protein biosynthesis</keyword>
<dbReference type="InterPro" id="IPR013155">
    <property type="entry name" value="M/V/L/I-tRNA-synth_anticd-bd"/>
</dbReference>
<dbReference type="GO" id="GO:0005524">
    <property type="term" value="F:ATP binding"/>
    <property type="evidence" value="ECO:0007669"/>
    <property type="project" value="UniProtKB-UniRule"/>
</dbReference>
<feature type="domain" description="Aminoacyl-tRNA synthetase class Ia" evidence="11">
    <location>
        <begin position="606"/>
        <end position="636"/>
    </location>
</feature>
<evidence type="ECO:0000256" key="6">
    <source>
        <dbReference type="ARBA" id="ARBA00022917"/>
    </source>
</evidence>
<evidence type="ECO:0000259" key="11">
    <source>
        <dbReference type="Pfam" id="PF00133"/>
    </source>
</evidence>
<dbReference type="Gene3D" id="3.40.50.620">
    <property type="entry name" value="HUPs"/>
    <property type="match status" value="2"/>
</dbReference>
<dbReference type="InterPro" id="IPR009080">
    <property type="entry name" value="tRNAsynth_Ia_anticodon-bd"/>
</dbReference>
<dbReference type="InterPro" id="IPR001412">
    <property type="entry name" value="aa-tRNA-synth_I_CS"/>
</dbReference>
<dbReference type="PROSITE" id="PS00178">
    <property type="entry name" value="AA_TRNA_LIGASE_I"/>
    <property type="match status" value="1"/>
</dbReference>
<dbReference type="InterPro" id="IPR002300">
    <property type="entry name" value="aa-tRNA-synth_Ia"/>
</dbReference>
<keyword evidence="4 9" id="KW-0547">Nucleotide-binding</keyword>
<keyword evidence="3 9" id="KW-0436">Ligase</keyword>
<feature type="domain" description="Aminoacyl-tRNA synthetase class Ia" evidence="11">
    <location>
        <begin position="414"/>
        <end position="575"/>
    </location>
</feature>
<reference evidence="15 16" key="1">
    <citation type="submission" date="2016-10" db="EMBL/GenBank/DDBJ databases">
        <authorList>
            <person name="de Groot N.N."/>
        </authorList>
    </citation>
    <scope>NUCLEOTIDE SEQUENCE [LARGE SCALE GENOMIC DNA]</scope>
    <source>
        <strain evidence="15 16">LMG 23650</strain>
    </source>
</reference>
<dbReference type="SUPFAM" id="SSF52374">
    <property type="entry name" value="Nucleotidylyl transferase"/>
    <property type="match status" value="1"/>
</dbReference>
<keyword evidence="7 9" id="KW-0030">Aminoacyl-tRNA synthetase</keyword>
<protein>
    <recommendedName>
        <fullName evidence="9">Leucine--tRNA ligase</fullName>
        <ecNumber evidence="9">6.1.1.4</ecNumber>
    </recommendedName>
    <alternativeName>
        <fullName evidence="9">Leucyl-tRNA synthetase</fullName>
        <shortName evidence="9">LeuRS</shortName>
    </alternativeName>
</protein>
<dbReference type="GO" id="GO:0005829">
    <property type="term" value="C:cytosol"/>
    <property type="evidence" value="ECO:0007669"/>
    <property type="project" value="TreeGrafter"/>
</dbReference>
<dbReference type="GO" id="GO:0004823">
    <property type="term" value="F:leucine-tRNA ligase activity"/>
    <property type="evidence" value="ECO:0007669"/>
    <property type="project" value="UniProtKB-UniRule"/>
</dbReference>
<dbReference type="GO" id="GO:0002161">
    <property type="term" value="F:aminoacyl-tRNA deacylase activity"/>
    <property type="evidence" value="ECO:0007669"/>
    <property type="project" value="InterPro"/>
</dbReference>
<comment type="caution">
    <text evidence="9">Lacks conserved residue(s) required for the propagation of feature annotation.</text>
</comment>
<dbReference type="Gene3D" id="1.10.730.10">
    <property type="entry name" value="Isoleucyl-tRNA Synthetase, Domain 1"/>
    <property type="match status" value="2"/>
</dbReference>
<accession>A0A1I3IQW1</accession>
<keyword evidence="2 9" id="KW-0963">Cytoplasm</keyword>
<comment type="similarity">
    <text evidence="1 9 10">Belongs to the class-I aminoacyl-tRNA synthetase family.</text>
</comment>
<evidence type="ECO:0000313" key="15">
    <source>
        <dbReference type="EMBL" id="SFI50279.1"/>
    </source>
</evidence>
<dbReference type="EMBL" id="FOQU01000003">
    <property type="protein sequence ID" value="SFI50279.1"/>
    <property type="molecule type" value="Genomic_DNA"/>
</dbReference>
<feature type="domain" description="Leucyl-tRNA synthetase editing" evidence="14">
    <location>
        <begin position="219"/>
        <end position="402"/>
    </location>
</feature>
<dbReference type="InterPro" id="IPR009008">
    <property type="entry name" value="Val/Leu/Ile-tRNA-synth_edit"/>
</dbReference>
<organism evidence="15 16">
    <name type="scientific">Paraburkholderia megapolitana</name>
    <dbReference type="NCBI Taxonomy" id="420953"/>
    <lineage>
        <taxon>Bacteria</taxon>
        <taxon>Pseudomonadati</taxon>
        <taxon>Pseudomonadota</taxon>
        <taxon>Betaproteobacteria</taxon>
        <taxon>Burkholderiales</taxon>
        <taxon>Burkholderiaceae</taxon>
        <taxon>Paraburkholderia</taxon>
    </lineage>
</organism>
<dbReference type="Pfam" id="PF13603">
    <property type="entry name" value="tRNA-synt_1_2"/>
    <property type="match status" value="1"/>
</dbReference>
<evidence type="ECO:0000256" key="7">
    <source>
        <dbReference type="ARBA" id="ARBA00023146"/>
    </source>
</evidence>
<evidence type="ECO:0000256" key="5">
    <source>
        <dbReference type="ARBA" id="ARBA00022840"/>
    </source>
</evidence>
<dbReference type="InterPro" id="IPR025709">
    <property type="entry name" value="Leu_tRNA-synth_edit"/>
</dbReference>
<dbReference type="EC" id="6.1.1.4" evidence="9"/>
<dbReference type="PRINTS" id="PR00985">
    <property type="entry name" value="TRNASYNTHLEU"/>
</dbReference>
<dbReference type="RefSeq" id="WP_091011300.1">
    <property type="nucleotide sequence ID" value="NZ_CP041745.1"/>
</dbReference>
<feature type="domain" description="Methionyl/Valyl/Leucyl/Isoleucyl-tRNA synthetase anticodon-binding" evidence="12">
    <location>
        <begin position="688"/>
        <end position="794"/>
    </location>
</feature>
<evidence type="ECO:0000256" key="4">
    <source>
        <dbReference type="ARBA" id="ARBA00022741"/>
    </source>
</evidence>
<dbReference type="SUPFAM" id="SSF50677">
    <property type="entry name" value="ValRS/IleRS/LeuRS editing domain"/>
    <property type="match status" value="1"/>
</dbReference>
<dbReference type="STRING" id="420953.SAMN05192543_103374"/>
<feature type="domain" description="Methionyl/Leucyl tRNA synthetase" evidence="13">
    <location>
        <begin position="38"/>
        <end position="171"/>
    </location>
</feature>
<evidence type="ECO:0000259" key="12">
    <source>
        <dbReference type="Pfam" id="PF08264"/>
    </source>
</evidence>
<dbReference type="SUPFAM" id="SSF47323">
    <property type="entry name" value="Anticodon-binding domain of a subclass of class I aminoacyl-tRNA synthetases"/>
    <property type="match status" value="1"/>
</dbReference>
<feature type="binding site" evidence="9">
    <location>
        <position position="613"/>
    </location>
    <ligand>
        <name>ATP</name>
        <dbReference type="ChEBI" id="CHEBI:30616"/>
    </ligand>
</feature>
<dbReference type="NCBIfam" id="TIGR00396">
    <property type="entry name" value="leuS_bact"/>
    <property type="match status" value="1"/>
</dbReference>
<comment type="subcellular location">
    <subcellularLocation>
        <location evidence="9">Cytoplasm</location>
    </subcellularLocation>
</comment>
<evidence type="ECO:0000256" key="2">
    <source>
        <dbReference type="ARBA" id="ARBA00022490"/>
    </source>
</evidence>
<evidence type="ECO:0000256" key="3">
    <source>
        <dbReference type="ARBA" id="ARBA00022598"/>
    </source>
</evidence>
<dbReference type="CDD" id="cd07958">
    <property type="entry name" value="Anticodon_Ia_Leu_BEm"/>
    <property type="match status" value="1"/>
</dbReference>
<name>A0A1I3IQW1_9BURK</name>
<dbReference type="FunFam" id="3.40.50.620:FF:000056">
    <property type="entry name" value="Leucine--tRNA ligase"/>
    <property type="match status" value="1"/>
</dbReference>
<dbReference type="GO" id="GO:0006429">
    <property type="term" value="P:leucyl-tRNA aminoacylation"/>
    <property type="evidence" value="ECO:0007669"/>
    <property type="project" value="UniProtKB-UniRule"/>
</dbReference>
<evidence type="ECO:0000259" key="14">
    <source>
        <dbReference type="Pfam" id="PF13603"/>
    </source>
</evidence>
<dbReference type="InterPro" id="IPR002302">
    <property type="entry name" value="Leu-tRNA-ligase"/>
</dbReference>
<dbReference type="OrthoDB" id="9810365at2"/>
<dbReference type="PANTHER" id="PTHR43740">
    <property type="entry name" value="LEUCYL-TRNA SYNTHETASE"/>
    <property type="match status" value="1"/>
</dbReference>
<feature type="short sequence motif" description="'KMSKS' region" evidence="9">
    <location>
        <begin position="610"/>
        <end position="614"/>
    </location>
</feature>
<dbReference type="AlphaFoldDB" id="A0A1I3IQW1"/>
<evidence type="ECO:0000256" key="1">
    <source>
        <dbReference type="ARBA" id="ARBA00005594"/>
    </source>
</evidence>
<dbReference type="FunFam" id="3.40.50.620:FF:000077">
    <property type="entry name" value="Leucine--tRNA ligase"/>
    <property type="match status" value="1"/>
</dbReference>
<dbReference type="HAMAP" id="MF_00049_B">
    <property type="entry name" value="Leu_tRNA_synth_B"/>
    <property type="match status" value="1"/>
</dbReference>
<evidence type="ECO:0000313" key="16">
    <source>
        <dbReference type="Proteomes" id="UP000199548"/>
    </source>
</evidence>